<evidence type="ECO:0000259" key="8">
    <source>
        <dbReference type="PROSITE" id="PS50928"/>
    </source>
</evidence>
<keyword evidence="4 7" id="KW-0812">Transmembrane</keyword>
<proteinExistence type="inferred from homology"/>
<dbReference type="PANTHER" id="PTHR43744:SF3">
    <property type="entry name" value="LACTOSE TRANSPORT SYSTEM PERMEASE PROTEIN LACG"/>
    <property type="match status" value="1"/>
</dbReference>
<evidence type="ECO:0000313" key="9">
    <source>
        <dbReference type="EMBL" id="QHQ59611.1"/>
    </source>
</evidence>
<dbReference type="KEGG" id="anr:Ana3638_01355"/>
<evidence type="ECO:0000256" key="3">
    <source>
        <dbReference type="ARBA" id="ARBA00022475"/>
    </source>
</evidence>
<evidence type="ECO:0000256" key="5">
    <source>
        <dbReference type="ARBA" id="ARBA00022989"/>
    </source>
</evidence>
<keyword evidence="2 7" id="KW-0813">Transport</keyword>
<accession>A0A6P1THU9</accession>
<evidence type="ECO:0000256" key="4">
    <source>
        <dbReference type="ARBA" id="ARBA00022692"/>
    </source>
</evidence>
<feature type="transmembrane region" description="Helical" evidence="7">
    <location>
        <begin position="82"/>
        <end position="104"/>
    </location>
</feature>
<keyword evidence="6 7" id="KW-0472">Membrane</keyword>
<dbReference type="PANTHER" id="PTHR43744">
    <property type="entry name" value="ABC TRANSPORTER PERMEASE PROTEIN MG189-RELATED-RELATED"/>
    <property type="match status" value="1"/>
</dbReference>
<evidence type="ECO:0000256" key="1">
    <source>
        <dbReference type="ARBA" id="ARBA00004651"/>
    </source>
</evidence>
<dbReference type="CDD" id="cd06261">
    <property type="entry name" value="TM_PBP2"/>
    <property type="match status" value="1"/>
</dbReference>
<keyword evidence="5 7" id="KW-1133">Transmembrane helix</keyword>
<dbReference type="InterPro" id="IPR000515">
    <property type="entry name" value="MetI-like"/>
</dbReference>
<dbReference type="AlphaFoldDB" id="A0A6P1THU9"/>
<dbReference type="Pfam" id="PF00528">
    <property type="entry name" value="BPD_transp_1"/>
    <property type="match status" value="1"/>
</dbReference>
<dbReference type="GO" id="GO:0055085">
    <property type="term" value="P:transmembrane transport"/>
    <property type="evidence" value="ECO:0007669"/>
    <property type="project" value="InterPro"/>
</dbReference>
<feature type="transmembrane region" description="Helical" evidence="7">
    <location>
        <begin position="251"/>
        <end position="269"/>
    </location>
</feature>
<dbReference type="RefSeq" id="WP_161836350.1">
    <property type="nucleotide sequence ID" value="NZ_CP048000.1"/>
</dbReference>
<comment type="subcellular location">
    <subcellularLocation>
        <location evidence="1 7">Cell membrane</location>
        <topology evidence="1 7">Multi-pass membrane protein</topology>
    </subcellularLocation>
</comment>
<feature type="transmembrane region" description="Helical" evidence="7">
    <location>
        <begin position="191"/>
        <end position="216"/>
    </location>
</feature>
<comment type="similarity">
    <text evidence="7">Belongs to the binding-protein-dependent transport system permease family.</text>
</comment>
<dbReference type="SUPFAM" id="SSF161098">
    <property type="entry name" value="MetI-like"/>
    <property type="match status" value="1"/>
</dbReference>
<protein>
    <submittedName>
        <fullName evidence="9">ABC transporter permease subunit</fullName>
    </submittedName>
</protein>
<evidence type="ECO:0000256" key="6">
    <source>
        <dbReference type="ARBA" id="ARBA00023136"/>
    </source>
</evidence>
<feature type="domain" description="ABC transmembrane type-1" evidence="8">
    <location>
        <begin position="78"/>
        <end position="270"/>
    </location>
</feature>
<evidence type="ECO:0000313" key="10">
    <source>
        <dbReference type="Proteomes" id="UP000464314"/>
    </source>
</evidence>
<dbReference type="GO" id="GO:0005886">
    <property type="term" value="C:plasma membrane"/>
    <property type="evidence" value="ECO:0007669"/>
    <property type="project" value="UniProtKB-SubCell"/>
</dbReference>
<feature type="transmembrane region" description="Helical" evidence="7">
    <location>
        <begin position="111"/>
        <end position="131"/>
    </location>
</feature>
<reference evidence="9 10" key="1">
    <citation type="submission" date="2020-01" db="EMBL/GenBank/DDBJ databases">
        <title>Genome analysis of Anaerocolumna sp. CBA3638.</title>
        <authorList>
            <person name="Kim J."/>
            <person name="Roh S.W."/>
        </authorList>
    </citation>
    <scope>NUCLEOTIDE SEQUENCE [LARGE SCALE GENOMIC DNA]</scope>
    <source>
        <strain evidence="9 10">CBA3638</strain>
    </source>
</reference>
<dbReference type="InterPro" id="IPR035906">
    <property type="entry name" value="MetI-like_sf"/>
</dbReference>
<dbReference type="PROSITE" id="PS50928">
    <property type="entry name" value="ABC_TM1"/>
    <property type="match status" value="1"/>
</dbReference>
<evidence type="ECO:0000256" key="7">
    <source>
        <dbReference type="RuleBase" id="RU363032"/>
    </source>
</evidence>
<dbReference type="Gene3D" id="1.10.3720.10">
    <property type="entry name" value="MetI-like"/>
    <property type="match status" value="1"/>
</dbReference>
<feature type="transmembrane region" description="Helical" evidence="7">
    <location>
        <begin position="151"/>
        <end position="170"/>
    </location>
</feature>
<keyword evidence="3" id="KW-1003">Cell membrane</keyword>
<keyword evidence="10" id="KW-1185">Reference proteome</keyword>
<dbReference type="EMBL" id="CP048000">
    <property type="protein sequence ID" value="QHQ59611.1"/>
    <property type="molecule type" value="Genomic_DNA"/>
</dbReference>
<dbReference type="Proteomes" id="UP000464314">
    <property type="component" value="Chromosome"/>
</dbReference>
<sequence>MTSTTKTKNLSRRKIKALIMELIMILVACIILYPFLIMIFVSLKSTKEALLNPNSFPSEFHFENFPKAWEIMNYDRVFANTFLITAFSLLGIVIISGLAGYIIAWSKHKKFYNIMYVFFLLGIMIPFYTALVPLVKLMSDIKMTNSIFGMILYYSGRNIPMAVFLYVGFIRGVSGEILEAGKIDGANIWKLYWRVLFPILKPITTTIIILDALHIWNDFLFPRLMLTKTNLRTIALSQFYFTGEYGNKWELAFAAYLLTILPILILYFVMQKNIIKGVAAGAVKG</sequence>
<organism evidence="9 10">
    <name type="scientific">Anaerocolumna sedimenticola</name>
    <dbReference type="NCBI Taxonomy" id="2696063"/>
    <lineage>
        <taxon>Bacteria</taxon>
        <taxon>Bacillati</taxon>
        <taxon>Bacillota</taxon>
        <taxon>Clostridia</taxon>
        <taxon>Lachnospirales</taxon>
        <taxon>Lachnospiraceae</taxon>
        <taxon>Anaerocolumna</taxon>
    </lineage>
</organism>
<feature type="transmembrane region" description="Helical" evidence="7">
    <location>
        <begin position="21"/>
        <end position="43"/>
    </location>
</feature>
<gene>
    <name evidence="9" type="ORF">Ana3638_01355</name>
</gene>
<name>A0A6P1THU9_9FIRM</name>
<evidence type="ECO:0000256" key="2">
    <source>
        <dbReference type="ARBA" id="ARBA00022448"/>
    </source>
</evidence>